<protein>
    <submittedName>
        <fullName evidence="2">Uncharacterized protein</fullName>
    </submittedName>
</protein>
<keyword evidence="3" id="KW-1185">Reference proteome</keyword>
<evidence type="ECO:0000256" key="1">
    <source>
        <dbReference type="SAM" id="MobiDB-lite"/>
    </source>
</evidence>
<evidence type="ECO:0000313" key="2">
    <source>
        <dbReference type="EMBL" id="CAG2057208.1"/>
    </source>
</evidence>
<gene>
    <name evidence="2" type="ORF">TPAB3V08_LOCUS4187</name>
</gene>
<feature type="compositionally biased region" description="Polar residues" evidence="1">
    <location>
        <begin position="64"/>
        <end position="76"/>
    </location>
</feature>
<comment type="caution">
    <text evidence="2">The sequence shown here is derived from an EMBL/GenBank/DDBJ whole genome shotgun (WGS) entry which is preliminary data.</text>
</comment>
<dbReference type="Proteomes" id="UP001153148">
    <property type="component" value="Unassembled WGS sequence"/>
</dbReference>
<organism evidence="2 3">
    <name type="scientific">Timema podura</name>
    <name type="common">Walking stick</name>
    <dbReference type="NCBI Taxonomy" id="61482"/>
    <lineage>
        <taxon>Eukaryota</taxon>
        <taxon>Metazoa</taxon>
        <taxon>Ecdysozoa</taxon>
        <taxon>Arthropoda</taxon>
        <taxon>Hexapoda</taxon>
        <taxon>Insecta</taxon>
        <taxon>Pterygota</taxon>
        <taxon>Neoptera</taxon>
        <taxon>Polyneoptera</taxon>
        <taxon>Phasmatodea</taxon>
        <taxon>Timematodea</taxon>
        <taxon>Timematoidea</taxon>
        <taxon>Timematidae</taxon>
        <taxon>Timema</taxon>
    </lineage>
</organism>
<accession>A0ABN7NUC8</accession>
<sequence>MRDRPSADPCHVATKAAIKIDLTHRQTALQRLFFRVRGVMRRRHPSTFQTDGIAKTIFKGSGGHETSTSINISDSPVQREDRKITVHPDKIRTVTTASLVIQYKTRLSSYIISCDHR</sequence>
<evidence type="ECO:0000313" key="3">
    <source>
        <dbReference type="Proteomes" id="UP001153148"/>
    </source>
</evidence>
<feature type="region of interest" description="Disordered" evidence="1">
    <location>
        <begin position="59"/>
        <end position="81"/>
    </location>
</feature>
<reference evidence="2" key="1">
    <citation type="submission" date="2021-03" db="EMBL/GenBank/DDBJ databases">
        <authorList>
            <person name="Tran Van P."/>
        </authorList>
    </citation>
    <scope>NUCLEOTIDE SEQUENCE</scope>
</reference>
<proteinExistence type="predicted"/>
<name>A0ABN7NUC8_TIMPD</name>
<dbReference type="EMBL" id="CAJPIN010005035">
    <property type="protein sequence ID" value="CAG2057208.1"/>
    <property type="molecule type" value="Genomic_DNA"/>
</dbReference>